<feature type="transmembrane region" description="Helical" evidence="2">
    <location>
        <begin position="20"/>
        <end position="37"/>
    </location>
</feature>
<evidence type="ECO:0000313" key="4">
    <source>
        <dbReference type="Proteomes" id="UP000315082"/>
    </source>
</evidence>
<keyword evidence="2" id="KW-0812">Transmembrane</keyword>
<dbReference type="KEGG" id="rcf:Poly24_18320"/>
<evidence type="ECO:0000313" key="3">
    <source>
        <dbReference type="EMBL" id="QDV68124.1"/>
    </source>
</evidence>
<organism evidence="3 4">
    <name type="scientific">Rosistilla carotiformis</name>
    <dbReference type="NCBI Taxonomy" id="2528017"/>
    <lineage>
        <taxon>Bacteria</taxon>
        <taxon>Pseudomonadati</taxon>
        <taxon>Planctomycetota</taxon>
        <taxon>Planctomycetia</taxon>
        <taxon>Pirellulales</taxon>
        <taxon>Pirellulaceae</taxon>
        <taxon>Rosistilla</taxon>
    </lineage>
</organism>
<feature type="region of interest" description="Disordered" evidence="1">
    <location>
        <begin position="156"/>
        <end position="184"/>
    </location>
</feature>
<proteinExistence type="predicted"/>
<dbReference type="AlphaFoldDB" id="A0A518JRF5"/>
<dbReference type="EMBL" id="CP036348">
    <property type="protein sequence ID" value="QDV68124.1"/>
    <property type="molecule type" value="Genomic_DNA"/>
</dbReference>
<dbReference type="RefSeq" id="WP_145093466.1">
    <property type="nucleotide sequence ID" value="NZ_CP036348.1"/>
</dbReference>
<reference evidence="3 4" key="1">
    <citation type="submission" date="2019-02" db="EMBL/GenBank/DDBJ databases">
        <title>Deep-cultivation of Planctomycetes and their phenomic and genomic characterization uncovers novel biology.</title>
        <authorList>
            <person name="Wiegand S."/>
            <person name="Jogler M."/>
            <person name="Boedeker C."/>
            <person name="Pinto D."/>
            <person name="Vollmers J."/>
            <person name="Rivas-Marin E."/>
            <person name="Kohn T."/>
            <person name="Peeters S.H."/>
            <person name="Heuer A."/>
            <person name="Rast P."/>
            <person name="Oberbeckmann S."/>
            <person name="Bunk B."/>
            <person name="Jeske O."/>
            <person name="Meyerdierks A."/>
            <person name="Storesund J.E."/>
            <person name="Kallscheuer N."/>
            <person name="Luecker S."/>
            <person name="Lage O.M."/>
            <person name="Pohl T."/>
            <person name="Merkel B.J."/>
            <person name="Hornburger P."/>
            <person name="Mueller R.-W."/>
            <person name="Bruemmer F."/>
            <person name="Labrenz M."/>
            <person name="Spormann A.M."/>
            <person name="Op den Camp H."/>
            <person name="Overmann J."/>
            <person name="Amann R."/>
            <person name="Jetten M.S.M."/>
            <person name="Mascher T."/>
            <person name="Medema M.H."/>
            <person name="Devos D.P."/>
            <person name="Kaster A.-K."/>
            <person name="Ovreas L."/>
            <person name="Rohde M."/>
            <person name="Galperin M.Y."/>
            <person name="Jogler C."/>
        </authorList>
    </citation>
    <scope>NUCLEOTIDE SEQUENCE [LARGE SCALE GENOMIC DNA]</scope>
    <source>
        <strain evidence="3 4">Poly24</strain>
    </source>
</reference>
<keyword evidence="2" id="KW-0472">Membrane</keyword>
<dbReference type="OrthoDB" id="290286at2"/>
<protein>
    <submittedName>
        <fullName evidence="3">Uncharacterized protein</fullName>
    </submittedName>
</protein>
<keyword evidence="2" id="KW-1133">Transmembrane helix</keyword>
<evidence type="ECO:0000256" key="2">
    <source>
        <dbReference type="SAM" id="Phobius"/>
    </source>
</evidence>
<keyword evidence="4" id="KW-1185">Reference proteome</keyword>
<sequence length="206" mass="23206">MSVETSNSMEPKKASRTRSYILYGVLGVLIVAIAYDYKVARVGVEKAYNDLVVLNIDVNADPDNKVTPELVAQTLGKNPSKTFDDMNDLVEVYSWRGGLFFKTHKLYVAYRRTPLGTLMSRTSKFNYDAHAEVYEEVYAQAERYAKAVAEHRRRIESDPDYVYPEPGMEEPREPTPPQELPNEQVLATPVASAQVLATPTKLALNE</sequence>
<name>A0A518JRF5_9BACT</name>
<evidence type="ECO:0000256" key="1">
    <source>
        <dbReference type="SAM" id="MobiDB-lite"/>
    </source>
</evidence>
<dbReference type="Proteomes" id="UP000315082">
    <property type="component" value="Chromosome"/>
</dbReference>
<gene>
    <name evidence="3" type="ORF">Poly24_18320</name>
</gene>
<accession>A0A518JRF5</accession>